<keyword evidence="2" id="KW-1185">Reference proteome</keyword>
<comment type="caution">
    <text evidence="1">The sequence shown here is derived from an EMBL/GenBank/DDBJ whole genome shotgun (WGS) entry which is preliminary data.</text>
</comment>
<dbReference type="Proteomes" id="UP000032566">
    <property type="component" value="Unassembled WGS sequence"/>
</dbReference>
<protein>
    <submittedName>
        <fullName evidence="1">Phosphohistidine phosphatase</fullName>
    </submittedName>
</protein>
<dbReference type="SMART" id="SM00855">
    <property type="entry name" value="PGAM"/>
    <property type="match status" value="1"/>
</dbReference>
<dbReference type="CDD" id="cd07040">
    <property type="entry name" value="HP"/>
    <property type="match status" value="1"/>
</dbReference>
<dbReference type="STRING" id="80878.RP29_06405"/>
<proteinExistence type="predicted"/>
<dbReference type="EMBL" id="JXYQ01000017">
    <property type="protein sequence ID" value="KJA11386.1"/>
    <property type="molecule type" value="Genomic_DNA"/>
</dbReference>
<sequence>MQHEGARTDLILWRHAEAEELGEGMDDLTRALTPRGEKQAAKVAAWLDRQLPEGLRVIASPARRTEQTAAALGRKFKMRAELLPGGTAQDLLDLAQWPNARGSILIVGHQPMLGQVIAQLLGMQAPECAVRKGAVWWLRQRQRLEQSQTVLMTVQSPEYL</sequence>
<dbReference type="InterPro" id="IPR029033">
    <property type="entry name" value="His_PPase_superfam"/>
</dbReference>
<evidence type="ECO:0000313" key="1">
    <source>
        <dbReference type="EMBL" id="KJA11386.1"/>
    </source>
</evidence>
<accession>A0A0D7KAI7</accession>
<name>A0A0D7KAI7_9BURK</name>
<dbReference type="Gene3D" id="3.40.50.1240">
    <property type="entry name" value="Phosphoglycerate mutase-like"/>
    <property type="match status" value="1"/>
</dbReference>
<dbReference type="AlphaFoldDB" id="A0A0D7KAI7"/>
<dbReference type="Pfam" id="PF00300">
    <property type="entry name" value="His_Phos_1"/>
    <property type="match status" value="1"/>
</dbReference>
<organism evidence="1 2">
    <name type="scientific">Acidovorax temperans</name>
    <dbReference type="NCBI Taxonomy" id="80878"/>
    <lineage>
        <taxon>Bacteria</taxon>
        <taxon>Pseudomonadati</taxon>
        <taxon>Pseudomonadota</taxon>
        <taxon>Betaproteobacteria</taxon>
        <taxon>Burkholderiales</taxon>
        <taxon>Comamonadaceae</taxon>
        <taxon>Acidovorax</taxon>
    </lineage>
</organism>
<dbReference type="PATRIC" id="fig|80878.5.peg.596"/>
<evidence type="ECO:0000313" key="2">
    <source>
        <dbReference type="Proteomes" id="UP000032566"/>
    </source>
</evidence>
<dbReference type="SUPFAM" id="SSF53254">
    <property type="entry name" value="Phosphoglycerate mutase-like"/>
    <property type="match status" value="1"/>
</dbReference>
<reference evidence="1 2" key="1">
    <citation type="submission" date="2014-12" db="EMBL/GenBank/DDBJ databases">
        <title>Isolation of bacteria from lake water.</title>
        <authorList>
            <person name="Sheng K.-Y."/>
            <person name="Chin P.-S."/>
            <person name="Chan K.-G."/>
            <person name="Tan G.S."/>
        </authorList>
    </citation>
    <scope>NUCLEOTIDE SEQUENCE [LARGE SCALE GENOMIC DNA]</scope>
    <source>
        <strain evidence="1 2">KY4</strain>
    </source>
</reference>
<gene>
    <name evidence="1" type="ORF">RP29_06405</name>
</gene>
<dbReference type="InterPro" id="IPR013078">
    <property type="entry name" value="His_Pase_superF_clade-1"/>
</dbReference>